<feature type="domain" description="Core shell protein Gag P30" evidence="8">
    <location>
        <begin position="241"/>
        <end position="320"/>
    </location>
</feature>
<dbReference type="RefSeq" id="XP_053058923.1">
    <property type="nucleotide sequence ID" value="XM_053202948.1"/>
</dbReference>
<evidence type="ECO:0000256" key="1">
    <source>
        <dbReference type="ARBA" id="ARBA00004165"/>
    </source>
</evidence>
<dbReference type="InterPro" id="IPR010999">
    <property type="entry name" value="Retrovr_matrix"/>
</dbReference>
<feature type="region of interest" description="Disordered" evidence="5">
    <location>
        <begin position="146"/>
        <end position="228"/>
    </location>
</feature>
<dbReference type="PANTHER" id="PTHR33166">
    <property type="entry name" value="GAG_P30 DOMAIN-CONTAINING PROTEIN"/>
    <property type="match status" value="1"/>
</dbReference>
<dbReference type="InterPro" id="IPR003036">
    <property type="entry name" value="Gag_P30"/>
</dbReference>
<keyword evidence="3" id="KW-1043">Host membrane</keyword>
<evidence type="ECO:0000256" key="5">
    <source>
        <dbReference type="SAM" id="MobiDB-lite"/>
    </source>
</evidence>
<keyword evidence="9" id="KW-1185">Reference proteome</keyword>
<dbReference type="InterPro" id="IPR050462">
    <property type="entry name" value="Retroviral_Gag-Pol_poly"/>
</dbReference>
<dbReference type="Pfam" id="PF02093">
    <property type="entry name" value="Gag_p30"/>
    <property type="match status" value="1"/>
</dbReference>
<evidence type="ECO:0000256" key="4">
    <source>
        <dbReference type="ARBA" id="ARBA00023136"/>
    </source>
</evidence>
<evidence type="ECO:0000259" key="7">
    <source>
        <dbReference type="Pfam" id="PF01140"/>
    </source>
</evidence>
<feature type="compositionally biased region" description="Pro residues" evidence="5">
    <location>
        <begin position="210"/>
        <end position="224"/>
    </location>
</feature>
<dbReference type="InterPro" id="IPR036946">
    <property type="entry name" value="G_retro_matrix_sf"/>
</dbReference>
<comment type="subcellular location">
    <subcellularLocation>
        <location evidence="1">Host cell membrane</location>
    </subcellularLocation>
</comment>
<dbReference type="SUPFAM" id="SSF47836">
    <property type="entry name" value="Retroviral matrix proteins"/>
    <property type="match status" value="1"/>
</dbReference>
<evidence type="ECO:0000259" key="8">
    <source>
        <dbReference type="Pfam" id="PF02093"/>
    </source>
</evidence>
<dbReference type="Proteomes" id="UP001652583">
    <property type="component" value="Chromosome D1"/>
</dbReference>
<dbReference type="Gene3D" id="1.10.150.180">
    <property type="entry name" value="Gamma-retroviral matrix domain"/>
    <property type="match status" value="1"/>
</dbReference>
<evidence type="ECO:0000313" key="9">
    <source>
        <dbReference type="Proteomes" id="UP001652583"/>
    </source>
</evidence>
<keyword evidence="4" id="KW-0472">Membrane</keyword>
<dbReference type="InterPro" id="IPR000840">
    <property type="entry name" value="G_retro_matrix"/>
</dbReference>
<evidence type="ECO:0000256" key="2">
    <source>
        <dbReference type="ARBA" id="ARBA00022511"/>
    </source>
</evidence>
<keyword evidence="2" id="KW-1032">Host cell membrane</keyword>
<dbReference type="SUPFAM" id="SSF47943">
    <property type="entry name" value="Retrovirus capsid protein, N-terminal core domain"/>
    <property type="match status" value="1"/>
</dbReference>
<feature type="domain" description="Gamma-retroviral matrix protein" evidence="7">
    <location>
        <begin position="34"/>
        <end position="128"/>
    </location>
</feature>
<feature type="compositionally biased region" description="Polar residues" evidence="5">
    <location>
        <begin position="174"/>
        <end position="209"/>
    </location>
</feature>
<proteinExistence type="predicted"/>
<reference evidence="10" key="1">
    <citation type="submission" date="2025-08" db="UniProtKB">
        <authorList>
            <consortium name="RefSeq"/>
        </authorList>
    </citation>
    <scope>IDENTIFICATION</scope>
    <source>
        <tissue evidence="10">Blood</tissue>
    </source>
</reference>
<evidence type="ECO:0000313" key="10">
    <source>
        <dbReference type="RefSeq" id="XP_053058923.1"/>
    </source>
</evidence>
<feature type="signal peptide" evidence="6">
    <location>
        <begin position="1"/>
        <end position="30"/>
    </location>
</feature>
<accession>A0ABM3NHL9</accession>
<name>A0ABM3NHL9_ACIJB</name>
<dbReference type="Pfam" id="PF01140">
    <property type="entry name" value="Gag_MA"/>
    <property type="match status" value="1"/>
</dbReference>
<protein>
    <submittedName>
        <fullName evidence="10">Uncharacterized protein LOC128311738</fullName>
    </submittedName>
</protein>
<evidence type="ECO:0000256" key="3">
    <source>
        <dbReference type="ARBA" id="ARBA00022870"/>
    </source>
</evidence>
<dbReference type="GeneID" id="128311738"/>
<organism evidence="9 10">
    <name type="scientific">Acinonyx jubatus</name>
    <name type="common">Cheetah</name>
    <dbReference type="NCBI Taxonomy" id="32536"/>
    <lineage>
        <taxon>Eukaryota</taxon>
        <taxon>Metazoa</taxon>
        <taxon>Chordata</taxon>
        <taxon>Craniata</taxon>
        <taxon>Vertebrata</taxon>
        <taxon>Euteleostomi</taxon>
        <taxon>Mammalia</taxon>
        <taxon>Eutheria</taxon>
        <taxon>Laurasiatheria</taxon>
        <taxon>Carnivora</taxon>
        <taxon>Feliformia</taxon>
        <taxon>Felidae</taxon>
        <taxon>Felinae</taxon>
        <taxon>Acinonyx</taxon>
    </lineage>
</organism>
<dbReference type="Gene3D" id="1.10.375.10">
    <property type="entry name" value="Human Immunodeficiency Virus Type 1 Capsid Protein"/>
    <property type="match status" value="1"/>
</dbReference>
<dbReference type="InterPro" id="IPR008919">
    <property type="entry name" value="Retrov_capsid_N"/>
</dbReference>
<keyword evidence="6" id="KW-0732">Signal</keyword>
<gene>
    <name evidence="10" type="primary">LOC128311738</name>
</gene>
<evidence type="ECO:0000256" key="6">
    <source>
        <dbReference type="SAM" id="SignalP"/>
    </source>
</evidence>
<feature type="chain" id="PRO_5045669150" evidence="6">
    <location>
        <begin position="31"/>
        <end position="321"/>
    </location>
</feature>
<sequence>MFSSCLNCLLPVDCLCVLVSSAYLCHGSKSEHPHPLSLILTHFQDYKKAASVFGLHVKKPVLRTLCEVEWTSFQVEWPPQGTFDLTLVYKAHDILFSRHEDQIPYIEVWRTLIENPPDWLKLLLLLRPHLPKVQALLLKGRPFGAQNKNLDGTKQPPPLSPAPEEEKETYHSPPYSSRPKNMGQDASDQEASLSRDTPLSPSHTWSGTPFQPPPAARPLRPRPPLQGDVRPFMTYVPLSTSDLYNWKLRNPSFSEKPQALISLLETIFVTHQPTWDDCQQLLQVLFTTEERDKIRREAQKLVMGPNGQPTEDPAVVEEVFS</sequence>